<dbReference type="InterPro" id="IPR010033">
    <property type="entry name" value="HAD_SF_ppase_IIIC"/>
</dbReference>
<protein>
    <submittedName>
        <fullName evidence="1">Magnesium dependent phosphatase</fullName>
    </submittedName>
</protein>
<dbReference type="InterPro" id="IPR036412">
    <property type="entry name" value="HAD-like_sf"/>
</dbReference>
<dbReference type="InterPro" id="IPR023214">
    <property type="entry name" value="HAD_sf"/>
</dbReference>
<evidence type="ECO:0000313" key="2">
    <source>
        <dbReference type="Proteomes" id="UP000813444"/>
    </source>
</evidence>
<dbReference type="SUPFAM" id="SSF56784">
    <property type="entry name" value="HAD-like"/>
    <property type="match status" value="1"/>
</dbReference>
<evidence type="ECO:0000313" key="1">
    <source>
        <dbReference type="EMBL" id="KAH7324701.1"/>
    </source>
</evidence>
<dbReference type="EMBL" id="JAGPNK010000003">
    <property type="protein sequence ID" value="KAH7324701.1"/>
    <property type="molecule type" value="Genomic_DNA"/>
</dbReference>
<accession>A0A8K0T225</accession>
<keyword evidence="2" id="KW-1185">Reference proteome</keyword>
<dbReference type="OrthoDB" id="2865258at2759"/>
<dbReference type="Proteomes" id="UP000813444">
    <property type="component" value="Unassembled WGS sequence"/>
</dbReference>
<dbReference type="SFLD" id="SFLDS00003">
    <property type="entry name" value="Haloacid_Dehalogenase"/>
    <property type="match status" value="1"/>
</dbReference>
<dbReference type="Pfam" id="PF12689">
    <property type="entry name" value="Acid_PPase"/>
    <property type="match status" value="1"/>
</dbReference>
<dbReference type="AlphaFoldDB" id="A0A8K0T225"/>
<name>A0A8K0T225_9HYPO</name>
<dbReference type="Gene3D" id="3.40.50.1000">
    <property type="entry name" value="HAD superfamily/HAD-like"/>
    <property type="match status" value="1"/>
</dbReference>
<dbReference type="PANTHER" id="PTHR17901">
    <property type="entry name" value="MAGNESIUM-DEPENDENT PHOSPHATASE 1 MDP1"/>
    <property type="match status" value="1"/>
</dbReference>
<sequence>MPKRTNSARTNLPPSLADPALPLPKLFVFDLDYTLWPFWVDTHVWGTLKANDDHTAATDRRGESFAFYRDVSSILLSLPSAGDEGIRLAVASRTSAPARARELLKLLHLDAGDASKPRRALDVFDAGTEIYPSSKIRHFEALQKRTGIAYEDMLFFDDESRNRDTETLGVTMWLVPDGVSWPEIEKGVAEWRRRRGHSS</sequence>
<dbReference type="SFLD" id="SFLDG01129">
    <property type="entry name" value="C1.5:_HAD__Beta-PGM__Phosphata"/>
    <property type="match status" value="1"/>
</dbReference>
<dbReference type="NCBIfam" id="TIGR01681">
    <property type="entry name" value="HAD-SF-IIIC"/>
    <property type="match status" value="1"/>
</dbReference>
<reference evidence="1" key="1">
    <citation type="journal article" date="2021" name="Nat. Commun.">
        <title>Genetic determinants of endophytism in the Arabidopsis root mycobiome.</title>
        <authorList>
            <person name="Mesny F."/>
            <person name="Miyauchi S."/>
            <person name="Thiergart T."/>
            <person name="Pickel B."/>
            <person name="Atanasova L."/>
            <person name="Karlsson M."/>
            <person name="Huettel B."/>
            <person name="Barry K.W."/>
            <person name="Haridas S."/>
            <person name="Chen C."/>
            <person name="Bauer D."/>
            <person name="Andreopoulos W."/>
            <person name="Pangilinan J."/>
            <person name="LaButti K."/>
            <person name="Riley R."/>
            <person name="Lipzen A."/>
            <person name="Clum A."/>
            <person name="Drula E."/>
            <person name="Henrissat B."/>
            <person name="Kohler A."/>
            <person name="Grigoriev I.V."/>
            <person name="Martin F.M."/>
            <person name="Hacquard S."/>
        </authorList>
    </citation>
    <scope>NUCLEOTIDE SEQUENCE</scope>
    <source>
        <strain evidence="1">MPI-CAGE-CH-0235</strain>
    </source>
</reference>
<dbReference type="GO" id="GO:0003993">
    <property type="term" value="F:acid phosphatase activity"/>
    <property type="evidence" value="ECO:0007669"/>
    <property type="project" value="TreeGrafter"/>
</dbReference>
<dbReference type="SFLD" id="SFLDG01131">
    <property type="entry name" value="C1.5.2:_MDP_Like"/>
    <property type="match status" value="1"/>
</dbReference>
<dbReference type="NCBIfam" id="TIGR01685">
    <property type="entry name" value="MDP-1"/>
    <property type="match status" value="1"/>
</dbReference>
<dbReference type="InterPro" id="IPR010036">
    <property type="entry name" value="MDP_1_eu_arc"/>
</dbReference>
<gene>
    <name evidence="1" type="ORF">B0I35DRAFT_475928</name>
</gene>
<comment type="caution">
    <text evidence="1">The sequence shown here is derived from an EMBL/GenBank/DDBJ whole genome shotgun (WGS) entry which is preliminary data.</text>
</comment>
<proteinExistence type="predicted"/>
<dbReference type="PANTHER" id="PTHR17901:SF14">
    <property type="entry name" value="MAGNESIUM-DEPENDENT PHOSPHATASE 1"/>
    <property type="match status" value="1"/>
</dbReference>
<organism evidence="1 2">
    <name type="scientific">Stachybotrys elegans</name>
    <dbReference type="NCBI Taxonomy" id="80388"/>
    <lineage>
        <taxon>Eukaryota</taxon>
        <taxon>Fungi</taxon>
        <taxon>Dikarya</taxon>
        <taxon>Ascomycota</taxon>
        <taxon>Pezizomycotina</taxon>
        <taxon>Sordariomycetes</taxon>
        <taxon>Hypocreomycetidae</taxon>
        <taxon>Hypocreales</taxon>
        <taxon>Stachybotryaceae</taxon>
        <taxon>Stachybotrys</taxon>
    </lineage>
</organism>